<dbReference type="EMBL" id="CT868032">
    <property type="protein sequence ID" value="CAK64565.1"/>
    <property type="molecule type" value="Genomic_DNA"/>
</dbReference>
<evidence type="ECO:0000313" key="1">
    <source>
        <dbReference type="EMBL" id="CAK64565.1"/>
    </source>
</evidence>
<evidence type="ECO:0000313" key="2">
    <source>
        <dbReference type="Proteomes" id="UP000000600"/>
    </source>
</evidence>
<dbReference type="OrthoDB" id="10250320at2759"/>
<protein>
    <submittedName>
        <fullName evidence="1">Uncharacterized protein</fullName>
    </submittedName>
</protein>
<dbReference type="HOGENOM" id="CLU_1800189_0_0_1"/>
<dbReference type="RefSeq" id="XP_001431963.1">
    <property type="nucleotide sequence ID" value="XM_001431926.1"/>
</dbReference>
<reference evidence="1 2" key="1">
    <citation type="journal article" date="2006" name="Nature">
        <title>Global trends of whole-genome duplications revealed by the ciliate Paramecium tetraurelia.</title>
        <authorList>
            <consortium name="Genoscope"/>
            <person name="Aury J.-M."/>
            <person name="Jaillon O."/>
            <person name="Duret L."/>
            <person name="Noel B."/>
            <person name="Jubin C."/>
            <person name="Porcel B.M."/>
            <person name="Segurens B."/>
            <person name="Daubin V."/>
            <person name="Anthouard V."/>
            <person name="Aiach N."/>
            <person name="Arnaiz O."/>
            <person name="Billaut A."/>
            <person name="Beisson J."/>
            <person name="Blanc I."/>
            <person name="Bouhouche K."/>
            <person name="Camara F."/>
            <person name="Duharcourt S."/>
            <person name="Guigo R."/>
            <person name="Gogendeau D."/>
            <person name="Katinka M."/>
            <person name="Keller A.-M."/>
            <person name="Kissmehl R."/>
            <person name="Klotz C."/>
            <person name="Koll F."/>
            <person name="Le Moue A."/>
            <person name="Lepere C."/>
            <person name="Malinsky S."/>
            <person name="Nowacki M."/>
            <person name="Nowak J.K."/>
            <person name="Plattner H."/>
            <person name="Poulain J."/>
            <person name="Ruiz F."/>
            <person name="Serrano V."/>
            <person name="Zagulski M."/>
            <person name="Dessen P."/>
            <person name="Betermier M."/>
            <person name="Weissenbach J."/>
            <person name="Scarpelli C."/>
            <person name="Schachter V."/>
            <person name="Sperling L."/>
            <person name="Meyer E."/>
            <person name="Cohen J."/>
            <person name="Wincker P."/>
        </authorList>
    </citation>
    <scope>NUCLEOTIDE SEQUENCE [LARGE SCALE GENOMIC DNA]</scope>
    <source>
        <strain evidence="1 2">Stock d4-2</strain>
    </source>
</reference>
<dbReference type="GO" id="GO:0005886">
    <property type="term" value="C:plasma membrane"/>
    <property type="evidence" value="ECO:0000318"/>
    <property type="project" value="GO_Central"/>
</dbReference>
<organism evidence="1 2">
    <name type="scientific">Paramecium tetraurelia</name>
    <dbReference type="NCBI Taxonomy" id="5888"/>
    <lineage>
        <taxon>Eukaryota</taxon>
        <taxon>Sar</taxon>
        <taxon>Alveolata</taxon>
        <taxon>Ciliophora</taxon>
        <taxon>Intramacronucleata</taxon>
        <taxon>Oligohymenophorea</taxon>
        <taxon>Peniculida</taxon>
        <taxon>Parameciidae</taxon>
        <taxon>Paramecium</taxon>
    </lineage>
</organism>
<dbReference type="Proteomes" id="UP000000600">
    <property type="component" value="Unassembled WGS sequence"/>
</dbReference>
<accession>A0C198</accession>
<gene>
    <name evidence="1" type="ORF">GSPATT00034041001</name>
</gene>
<proteinExistence type="predicted"/>
<keyword evidence="2" id="KW-1185">Reference proteome</keyword>
<dbReference type="AlphaFoldDB" id="A0C198"/>
<dbReference type="KEGG" id="ptm:GSPATT00034041001"/>
<dbReference type="GeneID" id="5017747"/>
<dbReference type="Gene3D" id="1.10.472.10">
    <property type="entry name" value="Cyclin-like"/>
    <property type="match status" value="1"/>
</dbReference>
<name>A0C198_PARTE</name>
<sequence length="144" mass="17597">MEEDDKEIKIQYQKIYFDYKTEYQQLKLQVTIIIITSKWKKKLLSFDLFILKDYQPKQIQSRTKTWRRIVLISLIIASKIQDNESFENRQFCQSIPSILTKDINEMERILLILQDYRLQVYPAEQYFILIIYTESKKKNFPLRT</sequence>
<dbReference type="PANTHER" id="PTHR14248">
    <property type="entry name" value="CYCLIN Y, ISOFORM A"/>
    <property type="match status" value="1"/>
</dbReference>
<dbReference type="InParanoid" id="A0C198"/>